<dbReference type="GO" id="GO:0005737">
    <property type="term" value="C:cytoplasm"/>
    <property type="evidence" value="ECO:0007669"/>
    <property type="project" value="TreeGrafter"/>
</dbReference>
<dbReference type="Proteomes" id="UP000246145">
    <property type="component" value="Unassembled WGS sequence"/>
</dbReference>
<dbReference type="SUPFAM" id="SSF51556">
    <property type="entry name" value="Metallo-dependent hydrolases"/>
    <property type="match status" value="1"/>
</dbReference>
<dbReference type="AlphaFoldDB" id="A0A2U1CT10"/>
<dbReference type="InterPro" id="IPR006680">
    <property type="entry name" value="Amidohydro-rel"/>
</dbReference>
<accession>A0A2U1CT10</accession>
<keyword evidence="4" id="KW-1185">Reference proteome</keyword>
<name>A0A2U1CT10_9BURK</name>
<sequence length="359" mass="39635">MHTCSPTCHHDPSVRRARGPGLTVDFHCHLFDSQVEELVAPLPQKAAELEMLARTQGEAACRHNNEVMFPSAFRRMESLEERLGDMDAMGVDIQVLSPSPTQYYYWADERLAEELSGILNERIARACSLHPQRLKGIGSVALQHPRLAVEQLHHAVEKLGLCGVEVSSLIAGKDLVDSSLEPFWAAAEKLGCVVFLHPLGTTLGERLATHYLSNIVGQPLETTIALTKMIFEGVFERFPRLRILAAHGGGFLASYSGRALHGAAARPDVGRGTGKAVFDCLRRNVWFDTVVYDPRILRHLIETFGANRLVVGTDYPFDMGSYNVHELIDAIPSITKDERAMILGENALDLLGMAVSPRH</sequence>
<dbReference type="PANTHER" id="PTHR21240">
    <property type="entry name" value="2-AMINO-3-CARBOXYLMUCONATE-6-SEMIALDEHYDE DECARBOXYLASE"/>
    <property type="match status" value="1"/>
</dbReference>
<feature type="domain" description="Amidohydrolase-related" evidence="2">
    <location>
        <begin position="24"/>
        <end position="352"/>
    </location>
</feature>
<dbReference type="EMBL" id="QEKO01000001">
    <property type="protein sequence ID" value="PVY68964.1"/>
    <property type="molecule type" value="Genomic_DNA"/>
</dbReference>
<evidence type="ECO:0000256" key="1">
    <source>
        <dbReference type="ARBA" id="ARBA00023239"/>
    </source>
</evidence>
<proteinExistence type="predicted"/>
<evidence type="ECO:0000313" key="3">
    <source>
        <dbReference type="EMBL" id="PVY68964.1"/>
    </source>
</evidence>
<gene>
    <name evidence="3" type="ORF">C7440_1379</name>
</gene>
<dbReference type="GO" id="GO:0019748">
    <property type="term" value="P:secondary metabolic process"/>
    <property type="evidence" value="ECO:0007669"/>
    <property type="project" value="TreeGrafter"/>
</dbReference>
<dbReference type="InterPro" id="IPR032466">
    <property type="entry name" value="Metal_Hydrolase"/>
</dbReference>
<dbReference type="Gene3D" id="3.20.20.140">
    <property type="entry name" value="Metal-dependent hydrolases"/>
    <property type="match status" value="1"/>
</dbReference>
<dbReference type="Pfam" id="PF04909">
    <property type="entry name" value="Amidohydro_2"/>
    <property type="match status" value="1"/>
</dbReference>
<dbReference type="GO" id="GO:0016831">
    <property type="term" value="F:carboxy-lyase activity"/>
    <property type="evidence" value="ECO:0007669"/>
    <property type="project" value="InterPro"/>
</dbReference>
<keyword evidence="1" id="KW-0456">Lyase</keyword>
<dbReference type="InterPro" id="IPR032465">
    <property type="entry name" value="ACMSD"/>
</dbReference>
<organism evidence="3 4">
    <name type="scientific">Pusillimonas noertemannii</name>
    <dbReference type="NCBI Taxonomy" id="305977"/>
    <lineage>
        <taxon>Bacteria</taxon>
        <taxon>Pseudomonadati</taxon>
        <taxon>Pseudomonadota</taxon>
        <taxon>Betaproteobacteria</taxon>
        <taxon>Burkholderiales</taxon>
        <taxon>Alcaligenaceae</taxon>
        <taxon>Pusillimonas</taxon>
    </lineage>
</organism>
<reference evidence="3 4" key="1">
    <citation type="submission" date="2018-04" db="EMBL/GenBank/DDBJ databases">
        <title>Genomic Encyclopedia of Type Strains, Phase IV (KMG-IV): sequencing the most valuable type-strain genomes for metagenomic binning, comparative biology and taxonomic classification.</title>
        <authorList>
            <person name="Goeker M."/>
        </authorList>
    </citation>
    <scope>NUCLEOTIDE SEQUENCE [LARGE SCALE GENOMIC DNA]</scope>
    <source>
        <strain evidence="3 4">DSM 10065</strain>
    </source>
</reference>
<dbReference type="GO" id="GO:0016787">
    <property type="term" value="F:hydrolase activity"/>
    <property type="evidence" value="ECO:0007669"/>
    <property type="project" value="InterPro"/>
</dbReference>
<protein>
    <submittedName>
        <fullName evidence="3">Aminocarboxymuconate-semialdehyde decarboxylase</fullName>
    </submittedName>
</protein>
<evidence type="ECO:0000259" key="2">
    <source>
        <dbReference type="Pfam" id="PF04909"/>
    </source>
</evidence>
<evidence type="ECO:0000313" key="4">
    <source>
        <dbReference type="Proteomes" id="UP000246145"/>
    </source>
</evidence>
<dbReference type="PANTHER" id="PTHR21240:SF28">
    <property type="entry name" value="ISO-OROTATE DECARBOXYLASE (EUROFUNG)"/>
    <property type="match status" value="1"/>
</dbReference>
<comment type="caution">
    <text evidence="3">The sequence shown here is derived from an EMBL/GenBank/DDBJ whole genome shotgun (WGS) entry which is preliminary data.</text>
</comment>